<dbReference type="InterPro" id="IPR022653">
    <property type="entry name" value="De-COase2_pyr-phos_BS"/>
</dbReference>
<evidence type="ECO:0000313" key="11">
    <source>
        <dbReference type="Proteomes" id="UP000660024"/>
    </source>
</evidence>
<organism evidence="10 11">
    <name type="scientific">Pedobacter segetis</name>
    <dbReference type="NCBI Taxonomy" id="2793069"/>
    <lineage>
        <taxon>Bacteria</taxon>
        <taxon>Pseudomonadati</taxon>
        <taxon>Bacteroidota</taxon>
        <taxon>Sphingobacteriia</taxon>
        <taxon>Sphingobacteriales</taxon>
        <taxon>Sphingobacteriaceae</taxon>
        <taxon>Pedobacter</taxon>
    </lineage>
</organism>
<name>A0ABS1BGD2_9SPHI</name>
<dbReference type="Gene3D" id="2.40.37.10">
    <property type="entry name" value="Lyase, Ornithine Decarboxylase, Chain A, domain 1"/>
    <property type="match status" value="1"/>
</dbReference>
<comment type="cofactor">
    <cofactor evidence="1 5 7">
        <name>pyridoxal 5'-phosphate</name>
        <dbReference type="ChEBI" id="CHEBI:597326"/>
    </cofactor>
</comment>
<evidence type="ECO:0000256" key="3">
    <source>
        <dbReference type="ARBA" id="ARBA00022898"/>
    </source>
</evidence>
<dbReference type="PROSITE" id="PS00879">
    <property type="entry name" value="ODR_DC_2_2"/>
    <property type="match status" value="1"/>
</dbReference>
<feature type="binding site" evidence="5">
    <location>
        <position position="268"/>
    </location>
    <ligand>
        <name>substrate</name>
    </ligand>
</feature>
<feature type="binding site" evidence="5">
    <location>
        <position position="379"/>
    </location>
    <ligand>
        <name>pyridoxal 5'-phosphate</name>
        <dbReference type="ChEBI" id="CHEBI:597326"/>
    </ligand>
</feature>
<keyword evidence="5 7" id="KW-0457">Lysine biosynthesis</keyword>
<keyword evidence="5" id="KW-0028">Amino-acid biosynthesis</keyword>
<evidence type="ECO:0000256" key="4">
    <source>
        <dbReference type="ARBA" id="ARBA00023239"/>
    </source>
</evidence>
<comment type="caution">
    <text evidence="10">The sequence shown here is derived from an EMBL/GenBank/DDBJ whole genome shotgun (WGS) entry which is preliminary data.</text>
</comment>
<feature type="binding site" evidence="5">
    <location>
        <position position="351"/>
    </location>
    <ligand>
        <name>substrate</name>
    </ligand>
</feature>
<dbReference type="GO" id="GO:0008836">
    <property type="term" value="F:diaminopimelate decarboxylase activity"/>
    <property type="evidence" value="ECO:0007669"/>
    <property type="project" value="UniProtKB-EC"/>
</dbReference>
<feature type="domain" description="Orn/DAP/Arg decarboxylase 2 N-terminal" evidence="9">
    <location>
        <begin position="29"/>
        <end position="272"/>
    </location>
</feature>
<evidence type="ECO:0000313" key="10">
    <source>
        <dbReference type="EMBL" id="MBK0381903.1"/>
    </source>
</evidence>
<feature type="domain" description="Orn/DAP/Arg decarboxylase 2 C-terminal" evidence="8">
    <location>
        <begin position="18"/>
        <end position="377"/>
    </location>
</feature>
<dbReference type="Pfam" id="PF02784">
    <property type="entry name" value="Orn_Arg_deC_N"/>
    <property type="match status" value="1"/>
</dbReference>
<keyword evidence="11" id="KW-1185">Reference proteome</keyword>
<dbReference type="InterPro" id="IPR029066">
    <property type="entry name" value="PLP-binding_barrel"/>
</dbReference>
<protein>
    <recommendedName>
        <fullName evidence="5 6">Diaminopimelate decarboxylase</fullName>
        <shortName evidence="5">DAP decarboxylase</shortName>
        <shortName evidence="5">DAPDC</shortName>
        <ecNumber evidence="5 6">4.1.1.20</ecNumber>
    </recommendedName>
</protein>
<dbReference type="RefSeq" id="WP_200584685.1">
    <property type="nucleotide sequence ID" value="NZ_JAEHFY010000003.1"/>
</dbReference>
<gene>
    <name evidence="5 10" type="primary">lysA</name>
    <name evidence="10" type="ORF">I5M32_02940</name>
</gene>
<comment type="function">
    <text evidence="5">Specifically catalyzes the decarboxylation of meso-diaminopimelate (meso-DAP) to L-lysine.</text>
</comment>
<dbReference type="EC" id="4.1.1.20" evidence="5 6"/>
<dbReference type="HAMAP" id="MF_02120">
    <property type="entry name" value="LysA"/>
    <property type="match status" value="1"/>
</dbReference>
<accession>A0ABS1BGD2</accession>
<dbReference type="Proteomes" id="UP000660024">
    <property type="component" value="Unassembled WGS sequence"/>
</dbReference>
<dbReference type="InterPro" id="IPR002986">
    <property type="entry name" value="DAP_deCOOHase_LysA"/>
</dbReference>
<dbReference type="NCBIfam" id="TIGR01048">
    <property type="entry name" value="lysA"/>
    <property type="match status" value="1"/>
</dbReference>
<feature type="modified residue" description="N6-(pyridoxal phosphate)lysine" evidence="5">
    <location>
        <position position="48"/>
    </location>
</feature>
<dbReference type="InterPro" id="IPR022657">
    <property type="entry name" value="De-COase2_CS"/>
</dbReference>
<feature type="binding site" evidence="5">
    <location>
        <position position="308"/>
    </location>
    <ligand>
        <name>substrate</name>
    </ligand>
</feature>
<reference evidence="10 11" key="1">
    <citation type="submission" date="2020-12" db="EMBL/GenBank/DDBJ databases">
        <title>Bacterial novel species Pedobacter sp. SD-b isolated from soil.</title>
        <authorList>
            <person name="Jung H.-Y."/>
        </authorList>
    </citation>
    <scope>NUCLEOTIDE SEQUENCE [LARGE SCALE GENOMIC DNA]</scope>
    <source>
        <strain evidence="10 11">SD-b</strain>
    </source>
</reference>
<dbReference type="SUPFAM" id="SSF50621">
    <property type="entry name" value="Alanine racemase C-terminal domain-like"/>
    <property type="match status" value="1"/>
</dbReference>
<proteinExistence type="inferred from homology"/>
<comment type="pathway">
    <text evidence="5 7">Amino-acid biosynthesis; L-lysine biosynthesis via DAP pathway; L-lysine from DL-2,6-diaminopimelate: step 1/1.</text>
</comment>
<comment type="similarity">
    <text evidence="5">Belongs to the Orn/Lys/Arg decarboxylase class-II family. LysA subfamily.</text>
</comment>
<comment type="subunit">
    <text evidence="5">Homodimer.</text>
</comment>
<dbReference type="CDD" id="cd06828">
    <property type="entry name" value="PLPDE_III_DapDC"/>
    <property type="match status" value="1"/>
</dbReference>
<keyword evidence="4 5" id="KW-0456">Lyase</keyword>
<feature type="binding site" evidence="5">
    <location>
        <position position="227"/>
    </location>
    <ligand>
        <name>pyridoxal 5'-phosphate</name>
        <dbReference type="ChEBI" id="CHEBI:597326"/>
    </ligand>
</feature>
<dbReference type="InterPro" id="IPR009006">
    <property type="entry name" value="Ala_racemase/Decarboxylase_C"/>
</dbReference>
<dbReference type="PROSITE" id="PS00878">
    <property type="entry name" value="ODR_DC_2_1"/>
    <property type="match status" value="1"/>
</dbReference>
<dbReference type="Gene3D" id="3.20.20.10">
    <property type="entry name" value="Alanine racemase"/>
    <property type="match status" value="1"/>
</dbReference>
<evidence type="ECO:0000256" key="6">
    <source>
        <dbReference type="NCBIfam" id="TIGR01048"/>
    </source>
</evidence>
<evidence type="ECO:0000259" key="9">
    <source>
        <dbReference type="Pfam" id="PF02784"/>
    </source>
</evidence>
<feature type="binding site" evidence="5">
    <location>
        <position position="379"/>
    </location>
    <ligand>
        <name>substrate</name>
    </ligand>
</feature>
<dbReference type="EMBL" id="JAEHFY010000003">
    <property type="protein sequence ID" value="MBK0381903.1"/>
    <property type="molecule type" value="Genomic_DNA"/>
</dbReference>
<dbReference type="PANTHER" id="PTHR43727:SF2">
    <property type="entry name" value="GROUP IV DECARBOXYLASE"/>
    <property type="match status" value="1"/>
</dbReference>
<feature type="binding site" evidence="5">
    <location>
        <begin position="265"/>
        <end position="268"/>
    </location>
    <ligand>
        <name>pyridoxal 5'-phosphate</name>
        <dbReference type="ChEBI" id="CHEBI:597326"/>
    </ligand>
</feature>
<sequence length="400" mass="44741">MFDERIVASFDDKETPFYYYDLKLLNQTLKECRSAAEGHKFHIHFALKANFNQKVLAAVKANGFGADCVSGGEVKKAVEVGFDKKQIVFAGVGKSDAEINFALDNDIFAFNVESVQELEVIDQLATAKNKKASVAIRINPNVDAHTHHYITTGLDENKFGINSWDLPLVYDTLKSCRNLEFLGIHFHVGSQILDLNVFKSLCIKVNEMQQWFEERGMPVKVLNVGGGLGVDYQNPDENAIPDFKSYFQIFADFLNIKPHQEVHFELGRALVAQCSSLISKVLYIKNGIKKNFVIIDAGMTELMRPALYQAYHKIENVSRMVEGKGFKAEGELNLIPHTSYLSYDVVGPICESSDCFGKGVEMPETKRGDLIALRTAGAYGEVMASAYNLRPAIKHVYSEE</sequence>
<dbReference type="PRINTS" id="PR01179">
    <property type="entry name" value="ODADCRBXLASE"/>
</dbReference>
<dbReference type="Pfam" id="PF00278">
    <property type="entry name" value="Orn_DAP_Arg_deC"/>
    <property type="match status" value="1"/>
</dbReference>
<evidence type="ECO:0000259" key="8">
    <source>
        <dbReference type="Pfam" id="PF00278"/>
    </source>
</evidence>
<evidence type="ECO:0000256" key="1">
    <source>
        <dbReference type="ARBA" id="ARBA00001933"/>
    </source>
</evidence>
<dbReference type="InterPro" id="IPR022644">
    <property type="entry name" value="De-COase2_N"/>
</dbReference>
<keyword evidence="3 5" id="KW-0663">Pyridoxal phosphate</keyword>
<evidence type="ECO:0000256" key="7">
    <source>
        <dbReference type="RuleBase" id="RU003738"/>
    </source>
</evidence>
<evidence type="ECO:0000256" key="5">
    <source>
        <dbReference type="HAMAP-Rule" id="MF_02120"/>
    </source>
</evidence>
<evidence type="ECO:0000256" key="2">
    <source>
        <dbReference type="ARBA" id="ARBA00022793"/>
    </source>
</evidence>
<dbReference type="PANTHER" id="PTHR43727">
    <property type="entry name" value="DIAMINOPIMELATE DECARBOXYLASE"/>
    <property type="match status" value="1"/>
</dbReference>
<keyword evidence="2 5" id="KW-0210">Decarboxylase</keyword>
<dbReference type="SUPFAM" id="SSF51419">
    <property type="entry name" value="PLP-binding barrel"/>
    <property type="match status" value="1"/>
</dbReference>
<dbReference type="InterPro" id="IPR000183">
    <property type="entry name" value="Orn/DAP/Arg_de-COase"/>
</dbReference>
<comment type="catalytic activity">
    <reaction evidence="5 7">
        <text>meso-2,6-diaminopimelate + H(+) = L-lysine + CO2</text>
        <dbReference type="Rhea" id="RHEA:15101"/>
        <dbReference type="ChEBI" id="CHEBI:15378"/>
        <dbReference type="ChEBI" id="CHEBI:16526"/>
        <dbReference type="ChEBI" id="CHEBI:32551"/>
        <dbReference type="ChEBI" id="CHEBI:57791"/>
        <dbReference type="EC" id="4.1.1.20"/>
    </reaction>
</comment>
<feature type="binding site" evidence="5">
    <location>
        <position position="304"/>
    </location>
    <ligand>
        <name>substrate</name>
    </ligand>
</feature>
<dbReference type="InterPro" id="IPR022643">
    <property type="entry name" value="De-COase2_C"/>
</dbReference>
<dbReference type="PRINTS" id="PR01181">
    <property type="entry name" value="DAPDCRBXLASE"/>
</dbReference>